<sequence>MKKVLIVIDSLSSGGAEKSLISLLTSLDYEKYDVDLLMFSTTGLYLSLVPNEVKIQSVPQFIKIQQKSLYSVIRNRNYKELLFRVANSISLRNPIQNKRFHQSQITWKWMNLAIDKLNTDYDIAIAYSQGIPTYFVAEKVNAPKKLCWLNTDYKKANYNRDYDIKFYEKFNHIIAVSEINKEIFEDTIPEMRGRCVLFMILSLKN</sequence>
<dbReference type="RefSeq" id="WP_235715010.1">
    <property type="nucleotide sequence ID" value="NZ_BAUV01000025.1"/>
</dbReference>
<dbReference type="eggNOG" id="COG0438">
    <property type="taxonomic scope" value="Bacteria"/>
</dbReference>
<protein>
    <submittedName>
        <fullName evidence="1">Glycosyltransferase</fullName>
    </submittedName>
</protein>
<gene>
    <name evidence="1" type="ORF">JCM9157_3070</name>
</gene>
<reference evidence="1 2" key="1">
    <citation type="journal article" date="2014" name="Genome Announc.">
        <title>Draft Genome Sequences of Three Alkaliphilic Bacillus Strains, Bacillus wakoensis JCM 9140T, Bacillus akibai JCM 9157T, and Bacillus hemicellulosilyticus JCM 9152T.</title>
        <authorList>
            <person name="Yuki M."/>
            <person name="Oshima K."/>
            <person name="Suda W."/>
            <person name="Oshida Y."/>
            <person name="Kitamura K."/>
            <person name="Iida T."/>
            <person name="Hattori M."/>
            <person name="Ohkuma M."/>
        </authorList>
    </citation>
    <scope>NUCLEOTIDE SEQUENCE [LARGE SCALE GENOMIC DNA]</scope>
    <source>
        <strain evidence="1 2">JCM 9157</strain>
    </source>
</reference>
<dbReference type="GO" id="GO:0016740">
    <property type="term" value="F:transferase activity"/>
    <property type="evidence" value="ECO:0007669"/>
    <property type="project" value="UniProtKB-KW"/>
</dbReference>
<evidence type="ECO:0000313" key="1">
    <source>
        <dbReference type="EMBL" id="GAE35929.1"/>
    </source>
</evidence>
<dbReference type="EMBL" id="BAUV01000025">
    <property type="protein sequence ID" value="GAE35929.1"/>
    <property type="molecule type" value="Genomic_DNA"/>
</dbReference>
<keyword evidence="1" id="KW-0808">Transferase</keyword>
<keyword evidence="2" id="KW-1185">Reference proteome</keyword>
<evidence type="ECO:0000313" key="2">
    <source>
        <dbReference type="Proteomes" id="UP000018896"/>
    </source>
</evidence>
<accession>W4QX98</accession>
<dbReference type="AlphaFoldDB" id="W4QX98"/>
<organism evidence="1 2">
    <name type="scientific">Halalkalibacter akibai (strain ATCC 43226 / DSM 21942 / CIP 109018 / JCM 9157 / 1139)</name>
    <name type="common">Bacillus akibai</name>
    <dbReference type="NCBI Taxonomy" id="1236973"/>
    <lineage>
        <taxon>Bacteria</taxon>
        <taxon>Bacillati</taxon>
        <taxon>Bacillota</taxon>
        <taxon>Bacilli</taxon>
        <taxon>Bacillales</taxon>
        <taxon>Bacillaceae</taxon>
        <taxon>Halalkalibacter</taxon>
    </lineage>
</organism>
<proteinExistence type="predicted"/>
<name>W4QX98_HALA3</name>
<dbReference type="STRING" id="1236973.JCM9157_3070"/>
<dbReference type="SUPFAM" id="SSF53756">
    <property type="entry name" value="UDP-Glycosyltransferase/glycogen phosphorylase"/>
    <property type="match status" value="1"/>
</dbReference>
<comment type="caution">
    <text evidence="1">The sequence shown here is derived from an EMBL/GenBank/DDBJ whole genome shotgun (WGS) entry which is preliminary data.</text>
</comment>
<dbReference type="Proteomes" id="UP000018896">
    <property type="component" value="Unassembled WGS sequence"/>
</dbReference>